<feature type="compositionally biased region" description="Basic and acidic residues" evidence="1">
    <location>
        <begin position="97"/>
        <end position="107"/>
    </location>
</feature>
<dbReference type="KEGG" id="cdu:CD36_35580"/>
<evidence type="ECO:0000313" key="2">
    <source>
        <dbReference type="CGD" id="CAL0000169271"/>
    </source>
</evidence>
<dbReference type="PHI-base" id="PHI:8315"/>
<dbReference type="GO" id="GO:0070847">
    <property type="term" value="C:core mediator complex"/>
    <property type="evidence" value="ECO:0000314"/>
    <property type="project" value="CGD"/>
</dbReference>
<dbReference type="RefSeq" id="XP_002422541.1">
    <property type="nucleotide sequence ID" value="XM_002422496.1"/>
</dbReference>
<feature type="compositionally biased region" description="Basic and acidic residues" evidence="1">
    <location>
        <begin position="119"/>
        <end position="199"/>
    </location>
</feature>
<dbReference type="GO" id="GO:0000122">
    <property type="term" value="P:negative regulation of transcription by RNA polymerase II"/>
    <property type="evidence" value="ECO:0000315"/>
    <property type="project" value="CGD"/>
</dbReference>
<evidence type="ECO:0000313" key="4">
    <source>
        <dbReference type="Proteomes" id="UP000002605"/>
    </source>
</evidence>
<gene>
    <name evidence="2" type="primary">TLO2</name>
    <name evidence="2" type="ordered locus">Cd36_35580</name>
    <name evidence="3" type="ORF">CD36_35580</name>
</gene>
<dbReference type="GeneID" id="8049665"/>
<feature type="region of interest" description="Disordered" evidence="1">
    <location>
        <begin position="97"/>
        <end position="199"/>
    </location>
</feature>
<keyword evidence="4" id="KW-1185">Reference proteome</keyword>
<dbReference type="EMBL" id="FM992695">
    <property type="protein sequence ID" value="CAX40549.1"/>
    <property type="molecule type" value="Genomic_DNA"/>
</dbReference>
<dbReference type="HOGENOM" id="CLU_067134_0_0_1"/>
<dbReference type="InterPro" id="IPR021017">
    <property type="entry name" value="Mediator_Med2_fun"/>
</dbReference>
<name>B9WN82_CANDC</name>
<reference evidence="3 4" key="1">
    <citation type="journal article" date="2009" name="Genome Res.">
        <title>Comparative genomics of the fungal pathogens Candida dubliniensis and Candida albicans.</title>
        <authorList>
            <person name="Jackson A.P."/>
            <person name="Gamble J.A."/>
            <person name="Yeomans T."/>
            <person name="Moran G.P."/>
            <person name="Saunders D."/>
            <person name="Harris D."/>
            <person name="Aslett M."/>
            <person name="Barrell J.F."/>
            <person name="Butler G."/>
            <person name="Citiulo F."/>
            <person name="Coleman D.C."/>
            <person name="de Groot P.W.J."/>
            <person name="Goodwin T.J."/>
            <person name="Quail M.A."/>
            <person name="McQuillan J."/>
            <person name="Munro C.A."/>
            <person name="Pain A."/>
            <person name="Poulter R.T."/>
            <person name="Rajandream M.A."/>
            <person name="Renauld H."/>
            <person name="Spiering M.J."/>
            <person name="Tivey A."/>
            <person name="Gow N.A.R."/>
            <person name="Barrell B."/>
            <person name="Sullivan D.J."/>
            <person name="Berriman M."/>
        </authorList>
    </citation>
    <scope>NUCLEOTIDE SEQUENCE [LARGE SCALE GENOMIC DNA]</scope>
    <source>
        <strain evidence="4">CD36 / ATCC MYA-646 / CBS 7987 / NCPF 3949 / NRRL Y-17841</strain>
    </source>
</reference>
<evidence type="ECO:0000313" key="3">
    <source>
        <dbReference type="EMBL" id="CAX40549.1"/>
    </source>
</evidence>
<accession>B9WN82</accession>
<dbReference type="OrthoDB" id="4092858at2759"/>
<feature type="region of interest" description="Disordered" evidence="1">
    <location>
        <begin position="211"/>
        <end position="244"/>
    </location>
</feature>
<dbReference type="Proteomes" id="UP000002605">
    <property type="component" value="Chromosome R"/>
</dbReference>
<sequence>MSANLQIKLEDALDDILKSAGFMFEIINHNREQSNLIAGPNNELIQQSIVQQLNDNIQKFNDILDQTVSKFNDAKWCVAVMIENKQKLEELKIKEDGERQKRDAEAKRLKKEMKAKKKAEKEAKAAAKAREKEEKAAAKVKEEQAKAAAKVKEEQAKAAAKVKEEQAKAAAKAREEETKAAAKAREEQAKAATRAREEQARAVAIEKMKEVAAKTKAAMEREKREKEALKKKAEEEARAAARAREEKQKFDNFDDFLGIDIPDADETIDEDMLSSMNYEDLGLDNPIQASPNALQTQTIDDTPMGTDSASLDLNNILDNDESILAGLNMNLLDDANTFNDNEEFDVDSFLNQFGN</sequence>
<dbReference type="AlphaFoldDB" id="B9WN82"/>
<dbReference type="CGD" id="CAL0000169271">
    <property type="gene designation" value="TLO2"/>
</dbReference>
<organism evidence="3 4">
    <name type="scientific">Candida dubliniensis (strain CD36 / ATCC MYA-646 / CBS 7987 / NCPF 3949 / NRRL Y-17841)</name>
    <name type="common">Yeast</name>
    <dbReference type="NCBI Taxonomy" id="573826"/>
    <lineage>
        <taxon>Eukaryota</taxon>
        <taxon>Fungi</taxon>
        <taxon>Dikarya</taxon>
        <taxon>Ascomycota</taxon>
        <taxon>Saccharomycotina</taxon>
        <taxon>Pichiomycetes</taxon>
        <taxon>Debaryomycetaceae</taxon>
        <taxon>Candida/Lodderomyces clade</taxon>
        <taxon>Candida</taxon>
    </lineage>
</organism>
<proteinExistence type="predicted"/>
<feature type="compositionally biased region" description="Basic residues" evidence="1">
    <location>
        <begin position="108"/>
        <end position="118"/>
    </location>
</feature>
<dbReference type="eggNOG" id="ENOG502QPJP">
    <property type="taxonomic scope" value="Eukaryota"/>
</dbReference>
<protein>
    <submittedName>
        <fullName evidence="3">Transcriptional activator, putative</fullName>
    </submittedName>
</protein>
<evidence type="ECO:0000256" key="1">
    <source>
        <dbReference type="SAM" id="MobiDB-lite"/>
    </source>
</evidence>
<dbReference type="VEuPathDB" id="FungiDB:CD36_35580"/>
<dbReference type="GO" id="GO:0045944">
    <property type="term" value="P:positive regulation of transcription by RNA polymerase II"/>
    <property type="evidence" value="ECO:0000315"/>
    <property type="project" value="CGD"/>
</dbReference>
<dbReference type="Pfam" id="PF11214">
    <property type="entry name" value="Med2"/>
    <property type="match status" value="1"/>
</dbReference>